<dbReference type="EMBL" id="WEKT01000042">
    <property type="protein sequence ID" value="MZI94998.1"/>
    <property type="molecule type" value="Genomic_DNA"/>
</dbReference>
<dbReference type="AlphaFoldDB" id="A0A7X4LN31"/>
<feature type="domain" description="Quercetin 2,3-dioxygenase C-terminal cupin" evidence="5">
    <location>
        <begin position="144"/>
        <end position="230"/>
    </location>
</feature>
<comment type="similarity">
    <text evidence="1 3">Belongs to the pirin family.</text>
</comment>
<dbReference type="GO" id="GO:0046872">
    <property type="term" value="F:metal ion binding"/>
    <property type="evidence" value="ECO:0007669"/>
    <property type="project" value="UniProtKB-KW"/>
</dbReference>
<dbReference type="CDD" id="cd02910">
    <property type="entry name" value="cupin_Yhhw_N"/>
    <property type="match status" value="1"/>
</dbReference>
<dbReference type="InterPro" id="IPR011051">
    <property type="entry name" value="RmlC_Cupin_sf"/>
</dbReference>
<accession>A0A7X4LN31</accession>
<dbReference type="InterPro" id="IPR014710">
    <property type="entry name" value="RmlC-like_jellyroll"/>
</dbReference>
<proteinExistence type="inferred from homology"/>
<keyword evidence="2" id="KW-0408">Iron</keyword>
<protein>
    <submittedName>
        <fullName evidence="6">Pirin family protein</fullName>
    </submittedName>
</protein>
<evidence type="ECO:0000313" key="6">
    <source>
        <dbReference type="EMBL" id="MZI94998.1"/>
    </source>
</evidence>
<evidence type="ECO:0000256" key="1">
    <source>
        <dbReference type="ARBA" id="ARBA00008416"/>
    </source>
</evidence>
<dbReference type="RefSeq" id="WP_161157478.1">
    <property type="nucleotide sequence ID" value="NZ_WEKT01000042.1"/>
</dbReference>
<dbReference type="InterPro" id="IPR003829">
    <property type="entry name" value="Pirin_N_dom"/>
</dbReference>
<sequence length="231" mass="25943">MIEKRAAQERGHVDLGWLNSYHTFSFGQYYDPHHMGFSALRVINDDTVQPDQGFQTHGHRNMEIISFVLEGTIAHKDSGGNIETLPQGEFQLMSAGQGIYHSEFNHSSTNPLHFLQIWIEPNQTDTRPSYQQKPFNVIQGLTPIATPDGQYDSFTIKQDASLFQLVLAGQTQQRYAIAESRRVYVHLISGSLQINDLSLLPGDGAKISDIDQIDLINEGSEQVIALMFDLP</sequence>
<dbReference type="Gene3D" id="2.60.120.10">
    <property type="entry name" value="Jelly Rolls"/>
    <property type="match status" value="2"/>
</dbReference>
<dbReference type="SUPFAM" id="SSF51182">
    <property type="entry name" value="RmlC-like cupins"/>
    <property type="match status" value="1"/>
</dbReference>
<name>A0A7X4LN31_9VIBR</name>
<dbReference type="InterPro" id="IPR041602">
    <property type="entry name" value="Quercetinase_C"/>
</dbReference>
<dbReference type="Proteomes" id="UP000462621">
    <property type="component" value="Unassembled WGS sequence"/>
</dbReference>
<evidence type="ECO:0000256" key="3">
    <source>
        <dbReference type="RuleBase" id="RU003457"/>
    </source>
</evidence>
<evidence type="ECO:0000256" key="2">
    <source>
        <dbReference type="PIRSR" id="PIRSR006232-1"/>
    </source>
</evidence>
<keyword evidence="7" id="KW-1185">Reference proteome</keyword>
<feature type="binding site" evidence="2">
    <location>
        <position position="103"/>
    </location>
    <ligand>
        <name>Fe cation</name>
        <dbReference type="ChEBI" id="CHEBI:24875"/>
    </ligand>
</feature>
<feature type="binding site" evidence="2">
    <location>
        <position position="59"/>
    </location>
    <ligand>
        <name>Fe cation</name>
        <dbReference type="ChEBI" id="CHEBI:24875"/>
    </ligand>
</feature>
<dbReference type="PANTHER" id="PTHR43212:SF3">
    <property type="entry name" value="QUERCETIN 2,3-DIOXYGENASE"/>
    <property type="match status" value="1"/>
</dbReference>
<dbReference type="Pfam" id="PF17954">
    <property type="entry name" value="Pirin_C_2"/>
    <property type="match status" value="1"/>
</dbReference>
<dbReference type="InterPro" id="IPR012093">
    <property type="entry name" value="Pirin"/>
</dbReference>
<comment type="cofactor">
    <cofactor evidence="2">
        <name>Fe cation</name>
        <dbReference type="ChEBI" id="CHEBI:24875"/>
    </cofactor>
    <text evidence="2">Binds 1 Fe cation per subunit.</text>
</comment>
<feature type="binding site" evidence="2">
    <location>
        <position position="57"/>
    </location>
    <ligand>
        <name>Fe cation</name>
        <dbReference type="ChEBI" id="CHEBI:24875"/>
    </ligand>
</feature>
<organism evidence="6 7">
    <name type="scientific">Vibrio eleionomae</name>
    <dbReference type="NCBI Taxonomy" id="2653505"/>
    <lineage>
        <taxon>Bacteria</taxon>
        <taxon>Pseudomonadati</taxon>
        <taxon>Pseudomonadota</taxon>
        <taxon>Gammaproteobacteria</taxon>
        <taxon>Vibrionales</taxon>
        <taxon>Vibrionaceae</taxon>
        <taxon>Vibrio</taxon>
    </lineage>
</organism>
<dbReference type="Pfam" id="PF02678">
    <property type="entry name" value="Pirin"/>
    <property type="match status" value="1"/>
</dbReference>
<feature type="binding site" evidence="2">
    <location>
        <position position="101"/>
    </location>
    <ligand>
        <name>Fe cation</name>
        <dbReference type="ChEBI" id="CHEBI:24875"/>
    </ligand>
</feature>
<dbReference type="PIRSF" id="PIRSF006232">
    <property type="entry name" value="Pirin"/>
    <property type="match status" value="1"/>
</dbReference>
<keyword evidence="2" id="KW-0479">Metal-binding</keyword>
<comment type="caution">
    <text evidence="6">The sequence shown here is derived from an EMBL/GenBank/DDBJ whole genome shotgun (WGS) entry which is preliminary data.</text>
</comment>
<evidence type="ECO:0000259" key="4">
    <source>
        <dbReference type="Pfam" id="PF02678"/>
    </source>
</evidence>
<dbReference type="PANTHER" id="PTHR43212">
    <property type="entry name" value="QUERCETIN 2,3-DIOXYGENASE"/>
    <property type="match status" value="1"/>
</dbReference>
<gene>
    <name evidence="6" type="ORF">F9817_17615</name>
</gene>
<evidence type="ECO:0000259" key="5">
    <source>
        <dbReference type="Pfam" id="PF17954"/>
    </source>
</evidence>
<feature type="domain" description="Pirin N-terminal" evidence="4">
    <location>
        <begin position="7"/>
        <end position="119"/>
    </location>
</feature>
<reference evidence="6 7" key="1">
    <citation type="submission" date="2019-10" db="EMBL/GenBank/DDBJ databases">
        <title>Vibrio sp. nov. isolated from a shrimp pond.</title>
        <authorList>
            <person name="Gomez-Gil B."/>
            <person name="Enciso-Ibarra J."/>
            <person name="Enciso-Ibarra K."/>
            <person name="Bolan-Mejia C."/>
        </authorList>
    </citation>
    <scope>NUCLEOTIDE SEQUENCE [LARGE SCALE GENOMIC DNA]</scope>
    <source>
        <strain evidence="6 7">CAIM 722</strain>
    </source>
</reference>
<evidence type="ECO:0000313" key="7">
    <source>
        <dbReference type="Proteomes" id="UP000462621"/>
    </source>
</evidence>